<reference evidence="7 8" key="1">
    <citation type="submission" date="2018-08" db="EMBL/GenBank/DDBJ databases">
        <title>Genome sequencing of Agrobacterium vitis strain ICMP 10754.</title>
        <authorList>
            <person name="Visnovsky S.B."/>
            <person name="Pitman A.R."/>
        </authorList>
    </citation>
    <scope>NUCLEOTIDE SEQUENCE [LARGE SCALE GENOMIC DNA]</scope>
    <source>
        <strain evidence="7 8">ICMP 10754</strain>
    </source>
</reference>
<dbReference type="AlphaFoldDB" id="A0A368NHZ5"/>
<evidence type="ECO:0000256" key="2">
    <source>
        <dbReference type="ARBA" id="ARBA00022475"/>
    </source>
</evidence>
<feature type="transmembrane region" description="Helical" evidence="6">
    <location>
        <begin position="72"/>
        <end position="92"/>
    </location>
</feature>
<proteinExistence type="predicted"/>
<evidence type="ECO:0000256" key="4">
    <source>
        <dbReference type="ARBA" id="ARBA00022989"/>
    </source>
</evidence>
<comment type="caution">
    <text evidence="7">The sequence shown here is derived from an EMBL/GenBank/DDBJ whole genome shotgun (WGS) entry which is preliminary data.</text>
</comment>
<dbReference type="InterPro" id="IPR001123">
    <property type="entry name" value="LeuE-type"/>
</dbReference>
<comment type="subcellular location">
    <subcellularLocation>
        <location evidence="1">Cell membrane</location>
        <topology evidence="1">Multi-pass membrane protein</topology>
    </subcellularLocation>
</comment>
<dbReference type="PANTHER" id="PTHR30086:SF20">
    <property type="entry name" value="ARGININE EXPORTER PROTEIN ARGO-RELATED"/>
    <property type="match status" value="1"/>
</dbReference>
<evidence type="ECO:0000256" key="6">
    <source>
        <dbReference type="SAM" id="Phobius"/>
    </source>
</evidence>
<evidence type="ECO:0000313" key="8">
    <source>
        <dbReference type="Proteomes" id="UP000436911"/>
    </source>
</evidence>
<keyword evidence="3 6" id="KW-0812">Transmembrane</keyword>
<dbReference type="GO" id="GO:0005886">
    <property type="term" value="C:plasma membrane"/>
    <property type="evidence" value="ECO:0007669"/>
    <property type="project" value="UniProtKB-SubCell"/>
</dbReference>
<dbReference type="Proteomes" id="UP000436911">
    <property type="component" value="Unassembled WGS sequence"/>
</dbReference>
<keyword evidence="5 6" id="KW-0472">Membrane</keyword>
<sequence>MRRCYVCIGTARAGMRLTTSRHRLTEHGGRPMTFQDWLLFSAASAAFLVVPGRNTKRIIACRQAGGGRAATLCVLGCMTGYSIAACLVFGMAQTMSNINATVLSALRWPGMAVLMVLALRLWRAPLHIGPVADNDNLADRRAMVIVSQAVIGSALNPRTLVFLLAITTQITSGFSPFSGDFLAMELAFLGLAAFACGLQAIYAHAFDRMIRRRSARRMVQPKGKSMLISARSVSAGYRRIAA</sequence>
<dbReference type="Pfam" id="PF01810">
    <property type="entry name" value="LysE"/>
    <property type="match status" value="1"/>
</dbReference>
<accession>A0A368NHZ5</accession>
<evidence type="ECO:0000256" key="3">
    <source>
        <dbReference type="ARBA" id="ARBA00022692"/>
    </source>
</evidence>
<organism evidence="7 8">
    <name type="scientific">Agrobacterium vitis</name>
    <name type="common">Rhizobium vitis</name>
    <dbReference type="NCBI Taxonomy" id="373"/>
    <lineage>
        <taxon>Bacteria</taxon>
        <taxon>Pseudomonadati</taxon>
        <taxon>Pseudomonadota</taxon>
        <taxon>Alphaproteobacteria</taxon>
        <taxon>Hyphomicrobiales</taxon>
        <taxon>Rhizobiaceae</taxon>
        <taxon>Rhizobium/Agrobacterium group</taxon>
        <taxon>Agrobacterium</taxon>
    </lineage>
</organism>
<keyword evidence="4 6" id="KW-1133">Transmembrane helix</keyword>
<evidence type="ECO:0000256" key="1">
    <source>
        <dbReference type="ARBA" id="ARBA00004651"/>
    </source>
</evidence>
<feature type="transmembrane region" description="Helical" evidence="6">
    <location>
        <begin position="143"/>
        <end position="166"/>
    </location>
</feature>
<evidence type="ECO:0000256" key="5">
    <source>
        <dbReference type="ARBA" id="ARBA00023136"/>
    </source>
</evidence>
<keyword evidence="2" id="KW-1003">Cell membrane</keyword>
<feature type="transmembrane region" description="Helical" evidence="6">
    <location>
        <begin position="186"/>
        <end position="206"/>
    </location>
</feature>
<dbReference type="GO" id="GO:0015171">
    <property type="term" value="F:amino acid transmembrane transporter activity"/>
    <property type="evidence" value="ECO:0007669"/>
    <property type="project" value="TreeGrafter"/>
</dbReference>
<gene>
    <name evidence="7" type="ORF">DXT89_15790</name>
</gene>
<feature type="transmembrane region" description="Helical" evidence="6">
    <location>
        <begin position="98"/>
        <end position="122"/>
    </location>
</feature>
<evidence type="ECO:0008006" key="9">
    <source>
        <dbReference type="Google" id="ProtNLM"/>
    </source>
</evidence>
<dbReference type="PANTHER" id="PTHR30086">
    <property type="entry name" value="ARGININE EXPORTER PROTEIN ARGO"/>
    <property type="match status" value="1"/>
</dbReference>
<dbReference type="EMBL" id="QUSG01000008">
    <property type="protein sequence ID" value="KAA3526000.1"/>
    <property type="molecule type" value="Genomic_DNA"/>
</dbReference>
<protein>
    <recommendedName>
        <fullName evidence="9">LysE family translocator</fullName>
    </recommendedName>
</protein>
<evidence type="ECO:0000313" key="7">
    <source>
        <dbReference type="EMBL" id="KAA3526000.1"/>
    </source>
</evidence>
<name>A0A368NHZ5_AGRVI</name>